<evidence type="ECO:0000313" key="5">
    <source>
        <dbReference type="Proteomes" id="UP000247150"/>
    </source>
</evidence>
<dbReference type="Pfam" id="PF07670">
    <property type="entry name" value="Gate"/>
    <property type="match status" value="1"/>
</dbReference>
<sequence length="448" mass="49326">MEKETMINPSPHRPHVSSPNSTSKNMVKFFLFSAIGIFMFFIPVTMNEKSSIMLDHIVTAIQTAVPALVPYYALLVILMGAIYPFYTKTWNKDKVNTIFSIFKIIGLAVAVMIVFRFGPEWLFDPSMGPFLFEKLVISVGLLVPIGSVFLALLVGYGLLEFIGVLLQPVMKPIWKTPGRSAIDAVASFVGSYSIGLLITNRVFKEGKYSIKEAAIIATGFSTVSATFMIVVAKTLGLMEIWNTYFWTTLAITFIVTAITVRIWPLRSMSEDYYDGKEPPKESFSGSRLQAAWKEAMDTAEHSPALWKNISINLKDGLVMTMSILPSIMSVGLLGLVLAEFTPVFDWIGYIFYPFTALVQLPEPLLAAKASAVGIAEMFLPALLVAEAALVTKFVIGVVSVSAIIFFSALVPCILSTDIPISIPQLLAIWVERTILTILLASPIAFLLF</sequence>
<organism evidence="4 5">
    <name type="scientific">Cytobacillus oceanisediminis</name>
    <dbReference type="NCBI Taxonomy" id="665099"/>
    <lineage>
        <taxon>Bacteria</taxon>
        <taxon>Bacillati</taxon>
        <taxon>Bacillota</taxon>
        <taxon>Bacilli</taxon>
        <taxon>Bacillales</taxon>
        <taxon>Bacillaceae</taxon>
        <taxon>Cytobacillus</taxon>
    </lineage>
</organism>
<keyword evidence="2" id="KW-0472">Membrane</keyword>
<evidence type="ECO:0000259" key="3">
    <source>
        <dbReference type="Pfam" id="PF07670"/>
    </source>
</evidence>
<feature type="transmembrane region" description="Helical" evidence="2">
    <location>
        <begin position="389"/>
        <end position="414"/>
    </location>
</feature>
<dbReference type="OrthoDB" id="1633380at2"/>
<keyword evidence="2" id="KW-0812">Transmembrane</keyword>
<evidence type="ECO:0000256" key="2">
    <source>
        <dbReference type="SAM" id="Phobius"/>
    </source>
</evidence>
<feature type="transmembrane region" description="Helical" evidence="2">
    <location>
        <begin position="180"/>
        <end position="198"/>
    </location>
</feature>
<proteinExistence type="predicted"/>
<evidence type="ECO:0000256" key="1">
    <source>
        <dbReference type="SAM" id="MobiDB-lite"/>
    </source>
</evidence>
<dbReference type="EMBL" id="QGTW01000001">
    <property type="protein sequence ID" value="PWW31762.1"/>
    <property type="molecule type" value="Genomic_DNA"/>
</dbReference>
<feature type="domain" description="Nucleoside transporter/FeoB GTPase Gate" evidence="3">
    <location>
        <begin position="136"/>
        <end position="237"/>
    </location>
</feature>
<name>A0A2V3A430_9BACI</name>
<feature type="transmembrane region" description="Helical" evidence="2">
    <location>
        <begin position="364"/>
        <end position="383"/>
    </location>
</feature>
<feature type="transmembrane region" description="Helical" evidence="2">
    <location>
        <begin position="213"/>
        <end position="232"/>
    </location>
</feature>
<protein>
    <submittedName>
        <fullName evidence="4">Nucleoside recognition membrane protein YjiH</fullName>
    </submittedName>
</protein>
<feature type="transmembrane region" description="Helical" evidence="2">
    <location>
        <begin position="244"/>
        <end position="263"/>
    </location>
</feature>
<feature type="transmembrane region" description="Helical" evidence="2">
    <location>
        <begin position="64"/>
        <end position="86"/>
    </location>
</feature>
<evidence type="ECO:0000313" key="4">
    <source>
        <dbReference type="EMBL" id="PWW31762.1"/>
    </source>
</evidence>
<feature type="transmembrane region" description="Helical" evidence="2">
    <location>
        <begin position="26"/>
        <end position="44"/>
    </location>
</feature>
<accession>A0A2V3A430</accession>
<reference evidence="4 5" key="1">
    <citation type="submission" date="2018-05" db="EMBL/GenBank/DDBJ databases">
        <title>Freshwater and sediment microbial communities from various areas in North America, analyzing microbe dynamics in response to fracking.</title>
        <authorList>
            <person name="Lamendella R."/>
        </authorList>
    </citation>
    <scope>NUCLEOTIDE SEQUENCE [LARGE SCALE GENOMIC DNA]</scope>
    <source>
        <strain evidence="4 5">15_TX</strain>
    </source>
</reference>
<gene>
    <name evidence="4" type="ORF">DFO73_10115</name>
</gene>
<dbReference type="Proteomes" id="UP000247150">
    <property type="component" value="Unassembled WGS sequence"/>
</dbReference>
<dbReference type="AlphaFoldDB" id="A0A2V3A430"/>
<keyword evidence="2" id="KW-1133">Transmembrane helix</keyword>
<feature type="transmembrane region" description="Helical" evidence="2">
    <location>
        <begin position="426"/>
        <end position="447"/>
    </location>
</feature>
<dbReference type="RefSeq" id="WP_110062764.1">
    <property type="nucleotide sequence ID" value="NZ_QGTW01000001.1"/>
</dbReference>
<feature type="transmembrane region" description="Helical" evidence="2">
    <location>
        <begin position="98"/>
        <end position="115"/>
    </location>
</feature>
<feature type="region of interest" description="Disordered" evidence="1">
    <location>
        <begin position="1"/>
        <end position="20"/>
    </location>
</feature>
<comment type="caution">
    <text evidence="4">The sequence shown here is derived from an EMBL/GenBank/DDBJ whole genome shotgun (WGS) entry which is preliminary data.</text>
</comment>
<dbReference type="InterPro" id="IPR011642">
    <property type="entry name" value="Gate_dom"/>
</dbReference>
<feature type="transmembrane region" description="Helical" evidence="2">
    <location>
        <begin position="135"/>
        <end position="159"/>
    </location>
</feature>
<feature type="transmembrane region" description="Helical" evidence="2">
    <location>
        <begin position="327"/>
        <end position="352"/>
    </location>
</feature>